<name>A0A9W9ETV6_9EURO</name>
<dbReference type="Proteomes" id="UP001149165">
    <property type="component" value="Unassembled WGS sequence"/>
</dbReference>
<feature type="compositionally biased region" description="Acidic residues" evidence="1">
    <location>
        <begin position="590"/>
        <end position="607"/>
    </location>
</feature>
<feature type="compositionally biased region" description="Low complexity" evidence="1">
    <location>
        <begin position="387"/>
        <end position="404"/>
    </location>
</feature>
<evidence type="ECO:0000313" key="3">
    <source>
        <dbReference type="EMBL" id="KAJ5087799.1"/>
    </source>
</evidence>
<reference evidence="3" key="1">
    <citation type="submission" date="2022-11" db="EMBL/GenBank/DDBJ databases">
        <authorList>
            <person name="Petersen C."/>
        </authorList>
    </citation>
    <scope>NUCLEOTIDE SEQUENCE</scope>
    <source>
        <strain evidence="3">IBT 30069</strain>
    </source>
</reference>
<feature type="compositionally biased region" description="Basic and acidic residues" evidence="1">
    <location>
        <begin position="478"/>
        <end position="492"/>
    </location>
</feature>
<dbReference type="CDD" id="cd11524">
    <property type="entry name" value="SYLF"/>
    <property type="match status" value="1"/>
</dbReference>
<dbReference type="PANTHER" id="PTHR15629:SF8">
    <property type="entry name" value="DUF500 DOMAIN PROTEIN (AFU_ORTHOLOGUE AFUA_5G07310)"/>
    <property type="match status" value="1"/>
</dbReference>
<reference evidence="3" key="2">
    <citation type="journal article" date="2023" name="IMA Fungus">
        <title>Comparative genomic study of the Penicillium genus elucidates a diverse pangenome and 15 lateral gene transfer events.</title>
        <authorList>
            <person name="Petersen C."/>
            <person name="Sorensen T."/>
            <person name="Nielsen M.R."/>
            <person name="Sondergaard T.E."/>
            <person name="Sorensen J.L."/>
            <person name="Fitzpatrick D.A."/>
            <person name="Frisvad J.C."/>
            <person name="Nielsen K.L."/>
        </authorList>
    </citation>
    <scope>NUCLEOTIDE SEQUENCE</scope>
    <source>
        <strain evidence="3">IBT 30069</strain>
    </source>
</reference>
<sequence>MSESTWEKTKRFSKKGFDKTWATVDKLGAPVNRLSNKLGAEAFWPMSIDKESDKAARILRSFCKDGFYAPESEVGTDENGKINRPKGKQKVIQKIPSKVIQNAKGIAIFTTMRTGLWVSGSGGSGVLVGRVPETGEWSPPSGIMLHTAGIGFLAGVDIYDCVVIINTYEALEAFKKLRCTLGGEVSVAAGPVGMGGVLESEVHKRQAPIWTYMKSKGLYAGVAVDGTIIIERTDENERFYGERISVTDILNGKARHPPESISTLLQTIKSAQGDRDVDETMVPPPGETPGDIDLGEEGHPFGVPAAEDPDPYGVKALEAEGMFIREAGTKVRPSPETFEFRPNPGSPVYATFSRRSLDSSPRNSWRGSLQSYASVNRGTQTDDLPLTSTTSVSRASSRSANESTDVSAANPWAKSHWDTVTTDSGETKVKQQKEEDKDFEDAKRVIERAEMQNERGEQPGDYEEDFEVHEVSNATMAKQERGAESPVEERPSTADSSSRSSPNFTRARLVTIPKRQAQTPPALPPRHPHHTWGSGSSRESTSPTALSHSSRSTEPTEAAGDSVDLTESANDSLPSNVKKLQTSTVLPAVVDEDDFDDEDLAESDVELPAEKDEEFHSVNGDVEENEQDLEQEHDQDEEKAQEQPEEQPNRGNSFEALADDFNLLAENLDSMDIEKLDRPELDPLSPKSDEKSEVESSAKAEIEPSAEEKFEPSPETESLKFEALEAATKNPIEPKSDEFDRNKSISEDQSHDFVNVHALNAQAA</sequence>
<feature type="compositionally biased region" description="Basic and acidic residues" evidence="1">
    <location>
        <begin position="630"/>
        <end position="642"/>
    </location>
</feature>
<dbReference type="PANTHER" id="PTHR15629">
    <property type="entry name" value="SH3YL1 PROTEIN"/>
    <property type="match status" value="1"/>
</dbReference>
<keyword evidence="4" id="KW-1185">Reference proteome</keyword>
<dbReference type="InterPro" id="IPR051702">
    <property type="entry name" value="SH3_domain_YSC84-like"/>
</dbReference>
<feature type="compositionally biased region" description="Polar residues" evidence="1">
    <location>
        <begin position="358"/>
        <end position="382"/>
    </location>
</feature>
<feature type="compositionally biased region" description="Polar residues" evidence="1">
    <location>
        <begin position="565"/>
        <end position="585"/>
    </location>
</feature>
<evidence type="ECO:0000259" key="2">
    <source>
        <dbReference type="Pfam" id="PF04366"/>
    </source>
</evidence>
<comment type="caution">
    <text evidence="3">The sequence shown here is derived from an EMBL/GenBank/DDBJ whole genome shotgun (WGS) entry which is preliminary data.</text>
</comment>
<feature type="compositionally biased region" description="Basic and acidic residues" evidence="1">
    <location>
        <begin position="672"/>
        <end position="723"/>
    </location>
</feature>
<feature type="region of interest" description="Disordered" evidence="1">
    <location>
        <begin position="272"/>
        <end position="292"/>
    </location>
</feature>
<dbReference type="InterPro" id="IPR007461">
    <property type="entry name" value="Ysc84_actin-binding"/>
</dbReference>
<gene>
    <name evidence="3" type="ORF">N7456_011415</name>
</gene>
<proteinExistence type="predicted"/>
<dbReference type="AlphaFoldDB" id="A0A9W9ETV6"/>
<accession>A0A9W9ETV6</accession>
<feature type="compositionally biased region" description="Polar residues" evidence="1">
    <location>
        <begin position="533"/>
        <end position="555"/>
    </location>
</feature>
<feature type="region of interest" description="Disordered" evidence="1">
    <location>
        <begin position="353"/>
        <end position="764"/>
    </location>
</feature>
<dbReference type="GO" id="GO:0035091">
    <property type="term" value="F:phosphatidylinositol binding"/>
    <property type="evidence" value="ECO:0007669"/>
    <property type="project" value="TreeGrafter"/>
</dbReference>
<evidence type="ECO:0000256" key="1">
    <source>
        <dbReference type="SAM" id="MobiDB-lite"/>
    </source>
</evidence>
<feature type="domain" description="Ysc84 actin-binding" evidence="2">
    <location>
        <begin position="146"/>
        <end position="271"/>
    </location>
</feature>
<protein>
    <recommendedName>
        <fullName evidence="2">Ysc84 actin-binding domain-containing protein</fullName>
    </recommendedName>
</protein>
<dbReference type="OrthoDB" id="443981at2759"/>
<feature type="compositionally biased region" description="Basic and acidic residues" evidence="1">
    <location>
        <begin position="425"/>
        <end position="458"/>
    </location>
</feature>
<evidence type="ECO:0000313" key="4">
    <source>
        <dbReference type="Proteomes" id="UP001149165"/>
    </source>
</evidence>
<organism evidence="3 4">
    <name type="scientific">Penicillium angulare</name>
    <dbReference type="NCBI Taxonomy" id="116970"/>
    <lineage>
        <taxon>Eukaryota</taxon>
        <taxon>Fungi</taxon>
        <taxon>Dikarya</taxon>
        <taxon>Ascomycota</taxon>
        <taxon>Pezizomycotina</taxon>
        <taxon>Eurotiomycetes</taxon>
        <taxon>Eurotiomycetidae</taxon>
        <taxon>Eurotiales</taxon>
        <taxon>Aspergillaceae</taxon>
        <taxon>Penicillium</taxon>
    </lineage>
</organism>
<dbReference type="EMBL" id="JAPQKH010000007">
    <property type="protein sequence ID" value="KAJ5087799.1"/>
    <property type="molecule type" value="Genomic_DNA"/>
</dbReference>
<feature type="compositionally biased region" description="Basic and acidic residues" evidence="1">
    <location>
        <begin position="732"/>
        <end position="751"/>
    </location>
</feature>
<dbReference type="Pfam" id="PF04366">
    <property type="entry name" value="Ysc84"/>
    <property type="match status" value="1"/>
</dbReference>